<dbReference type="EMBL" id="BQKI01000007">
    <property type="protein sequence ID" value="GJM99377.1"/>
    <property type="molecule type" value="Genomic_DNA"/>
</dbReference>
<dbReference type="AlphaFoldDB" id="A0AAV5CMX4"/>
<gene>
    <name evidence="1" type="primary">ga16470</name>
    <name evidence="1" type="ORF">PR202_ga16470</name>
</gene>
<evidence type="ECO:0000313" key="1">
    <source>
        <dbReference type="EMBL" id="GJM99377.1"/>
    </source>
</evidence>
<name>A0AAV5CMX4_ELECO</name>
<evidence type="ECO:0000313" key="2">
    <source>
        <dbReference type="Proteomes" id="UP001054889"/>
    </source>
</evidence>
<organism evidence="1 2">
    <name type="scientific">Eleusine coracana subsp. coracana</name>
    <dbReference type="NCBI Taxonomy" id="191504"/>
    <lineage>
        <taxon>Eukaryota</taxon>
        <taxon>Viridiplantae</taxon>
        <taxon>Streptophyta</taxon>
        <taxon>Embryophyta</taxon>
        <taxon>Tracheophyta</taxon>
        <taxon>Spermatophyta</taxon>
        <taxon>Magnoliopsida</taxon>
        <taxon>Liliopsida</taxon>
        <taxon>Poales</taxon>
        <taxon>Poaceae</taxon>
        <taxon>PACMAD clade</taxon>
        <taxon>Chloridoideae</taxon>
        <taxon>Cynodonteae</taxon>
        <taxon>Eleusininae</taxon>
        <taxon>Eleusine</taxon>
    </lineage>
</organism>
<reference evidence="1" key="1">
    <citation type="journal article" date="2018" name="DNA Res.">
        <title>Multiple hybrid de novo genome assembly of finger millet, an orphan allotetraploid crop.</title>
        <authorList>
            <person name="Hatakeyama M."/>
            <person name="Aluri S."/>
            <person name="Balachadran M.T."/>
            <person name="Sivarajan S.R."/>
            <person name="Patrignani A."/>
            <person name="Gruter S."/>
            <person name="Poveda L."/>
            <person name="Shimizu-Inatsugi R."/>
            <person name="Baeten J."/>
            <person name="Francoijs K.J."/>
            <person name="Nataraja K.N."/>
            <person name="Reddy Y.A.N."/>
            <person name="Phadnis S."/>
            <person name="Ravikumar R.L."/>
            <person name="Schlapbach R."/>
            <person name="Sreeman S.M."/>
            <person name="Shimizu K.K."/>
        </authorList>
    </citation>
    <scope>NUCLEOTIDE SEQUENCE</scope>
</reference>
<protein>
    <submittedName>
        <fullName evidence="1">Uncharacterized protein</fullName>
    </submittedName>
</protein>
<reference evidence="1" key="2">
    <citation type="submission" date="2021-12" db="EMBL/GenBank/DDBJ databases">
        <title>Resequencing data analysis of finger millet.</title>
        <authorList>
            <person name="Hatakeyama M."/>
            <person name="Aluri S."/>
            <person name="Balachadran M.T."/>
            <person name="Sivarajan S.R."/>
            <person name="Poveda L."/>
            <person name="Shimizu-Inatsugi R."/>
            <person name="Schlapbach R."/>
            <person name="Sreeman S.M."/>
            <person name="Shimizu K.K."/>
        </authorList>
    </citation>
    <scope>NUCLEOTIDE SEQUENCE</scope>
</reference>
<dbReference type="Proteomes" id="UP001054889">
    <property type="component" value="Unassembled WGS sequence"/>
</dbReference>
<sequence>MPIITGRTDLISIVMLCCMLRFQRNMHAREQWWHFCSQKSMKNPFPNPKDVQLDSDAWLASLATGETDSAVTSSTAAVLLLQAALAAAAVMALLL</sequence>
<keyword evidence="2" id="KW-1185">Reference proteome</keyword>
<accession>A0AAV5CMX4</accession>
<proteinExistence type="predicted"/>
<comment type="caution">
    <text evidence="1">The sequence shown here is derived from an EMBL/GenBank/DDBJ whole genome shotgun (WGS) entry which is preliminary data.</text>
</comment>